<keyword evidence="1" id="KW-0732">Signal</keyword>
<protein>
    <submittedName>
        <fullName evidence="2">Uncharacterized protein</fullName>
    </submittedName>
</protein>
<comment type="caution">
    <text evidence="2">The sequence shown here is derived from an EMBL/GenBank/DDBJ whole genome shotgun (WGS) entry which is preliminary data.</text>
</comment>
<dbReference type="AlphaFoldDB" id="A0A2K3URM5"/>
<feature type="signal peptide" evidence="1">
    <location>
        <begin position="1"/>
        <end position="18"/>
    </location>
</feature>
<dbReference type="OrthoDB" id="74176at2"/>
<feature type="chain" id="PRO_5014386109" evidence="1">
    <location>
        <begin position="19"/>
        <end position="143"/>
    </location>
</feature>
<gene>
    <name evidence="2" type="ORF">CVO96_20570</name>
</gene>
<keyword evidence="3" id="KW-1185">Reference proteome</keyword>
<evidence type="ECO:0000313" key="2">
    <source>
        <dbReference type="EMBL" id="PNY79196.1"/>
    </source>
</evidence>
<evidence type="ECO:0000256" key="1">
    <source>
        <dbReference type="SAM" id="SignalP"/>
    </source>
</evidence>
<dbReference type="Proteomes" id="UP000236379">
    <property type="component" value="Unassembled WGS sequence"/>
</dbReference>
<evidence type="ECO:0000313" key="3">
    <source>
        <dbReference type="Proteomes" id="UP000236379"/>
    </source>
</evidence>
<proteinExistence type="predicted"/>
<name>A0A2K3URM5_9DEIO</name>
<dbReference type="EMBL" id="PPPD01000006">
    <property type="protein sequence ID" value="PNY79196.1"/>
    <property type="molecule type" value="Genomic_DNA"/>
</dbReference>
<dbReference type="PROSITE" id="PS51257">
    <property type="entry name" value="PROKAR_LIPOPROTEIN"/>
    <property type="match status" value="1"/>
</dbReference>
<accession>A0A2K3URM5</accession>
<dbReference type="RefSeq" id="WP_103314347.1">
    <property type="nucleotide sequence ID" value="NZ_PPPD01000006.1"/>
</dbReference>
<sequence length="143" mass="15408">MNPLRLSLLLVPALAACAPTTGLPSPTRVTTVVTYRTGVVAAGDDNPVLAAVVATAPTIPTLPGRMPWKAEEIERNQVVLRSRAETVNTFSFGSTVRTLPYEMLFTVISSAGTTTLTGTYSKSYEVSAQALLNQLDRRFPRVR</sequence>
<reference evidence="2 3" key="1">
    <citation type="submission" date="2018-01" db="EMBL/GenBank/DDBJ databases">
        <title>Deinococcus koreensis sp. nov., a radiation-resistant bacterium isolated from river water.</title>
        <authorList>
            <person name="Choi A."/>
        </authorList>
    </citation>
    <scope>NUCLEOTIDE SEQUENCE [LARGE SCALE GENOMIC DNA]</scope>
    <source>
        <strain evidence="2 3">SJW1-2</strain>
    </source>
</reference>
<organism evidence="2 3">
    <name type="scientific">Deinococcus koreensis</name>
    <dbReference type="NCBI Taxonomy" id="2054903"/>
    <lineage>
        <taxon>Bacteria</taxon>
        <taxon>Thermotogati</taxon>
        <taxon>Deinococcota</taxon>
        <taxon>Deinococci</taxon>
        <taxon>Deinococcales</taxon>
        <taxon>Deinococcaceae</taxon>
        <taxon>Deinococcus</taxon>
    </lineage>
</organism>